<evidence type="ECO:0000256" key="1">
    <source>
        <dbReference type="SAM" id="MobiDB-lite"/>
    </source>
</evidence>
<gene>
    <name evidence="2" type="ORF">GCM10022214_10450</name>
</gene>
<proteinExistence type="predicted"/>
<feature type="region of interest" description="Disordered" evidence="1">
    <location>
        <begin position="23"/>
        <end position="119"/>
    </location>
</feature>
<dbReference type="EMBL" id="BAAAZG010000002">
    <property type="protein sequence ID" value="GAA4059793.1"/>
    <property type="molecule type" value="Genomic_DNA"/>
</dbReference>
<feature type="region of interest" description="Disordered" evidence="1">
    <location>
        <begin position="212"/>
        <end position="250"/>
    </location>
</feature>
<comment type="caution">
    <text evidence="2">The sequence shown here is derived from an EMBL/GenBank/DDBJ whole genome shotgun (WGS) entry which is preliminary data.</text>
</comment>
<name>A0ABP7V5V5_9ACTN</name>
<feature type="compositionally biased region" description="Basic and acidic residues" evidence="1">
    <location>
        <begin position="96"/>
        <end position="106"/>
    </location>
</feature>
<accession>A0ABP7V5V5</accession>
<keyword evidence="3" id="KW-1185">Reference proteome</keyword>
<organism evidence="2 3">
    <name type="scientific">Actinomadura miaoliensis</name>
    <dbReference type="NCBI Taxonomy" id="430685"/>
    <lineage>
        <taxon>Bacteria</taxon>
        <taxon>Bacillati</taxon>
        <taxon>Actinomycetota</taxon>
        <taxon>Actinomycetes</taxon>
        <taxon>Streptosporangiales</taxon>
        <taxon>Thermomonosporaceae</taxon>
        <taxon>Actinomadura</taxon>
    </lineage>
</organism>
<protein>
    <submittedName>
        <fullName evidence="2">Uncharacterized protein</fullName>
    </submittedName>
</protein>
<dbReference type="RefSeq" id="WP_344941460.1">
    <property type="nucleotide sequence ID" value="NZ_BAAAZG010000002.1"/>
</dbReference>
<dbReference type="Proteomes" id="UP001500683">
    <property type="component" value="Unassembled WGS sequence"/>
</dbReference>
<feature type="compositionally biased region" description="Gly residues" evidence="1">
    <location>
        <begin position="29"/>
        <end position="43"/>
    </location>
</feature>
<evidence type="ECO:0000313" key="2">
    <source>
        <dbReference type="EMBL" id="GAA4059793.1"/>
    </source>
</evidence>
<sequence length="250" mass="25105">MHDPISLPTTPGAIIGYRKNGTPIRLIAGGNGEGGTGGDGSGAPAGQPAGTGADSGQTGAQPSDPGQGPDGTAAGNDGQPGADGDISSLPEWAQKAIRDARAEAAKSRTTAKQTAAEQARQDLAQQIGKALGLVKDGDKAPDPAQLAQELAASQDEGRQARVELAVYKAAAKAGADPEALLDSRAFLAQIKDVDPGDAKKISDLIKKAVESNPKVRAVQAPPASGAPMGGQPPTSKPKSLEAAIAARYRK</sequence>
<reference evidence="3" key="1">
    <citation type="journal article" date="2019" name="Int. J. Syst. Evol. Microbiol.">
        <title>The Global Catalogue of Microorganisms (GCM) 10K type strain sequencing project: providing services to taxonomists for standard genome sequencing and annotation.</title>
        <authorList>
            <consortium name="The Broad Institute Genomics Platform"/>
            <consortium name="The Broad Institute Genome Sequencing Center for Infectious Disease"/>
            <person name="Wu L."/>
            <person name="Ma J."/>
        </authorList>
    </citation>
    <scope>NUCLEOTIDE SEQUENCE [LARGE SCALE GENOMIC DNA]</scope>
    <source>
        <strain evidence="3">JCM 16702</strain>
    </source>
</reference>
<feature type="compositionally biased region" description="Polar residues" evidence="1">
    <location>
        <begin position="107"/>
        <end position="116"/>
    </location>
</feature>
<evidence type="ECO:0000313" key="3">
    <source>
        <dbReference type="Proteomes" id="UP001500683"/>
    </source>
</evidence>